<keyword evidence="3" id="KW-1185">Reference proteome</keyword>
<evidence type="ECO:0000313" key="2">
    <source>
        <dbReference type="EMBL" id="KAK2098999.1"/>
    </source>
</evidence>
<proteinExistence type="predicted"/>
<gene>
    <name evidence="2" type="ORF">P7K49_024450</name>
</gene>
<name>A0ABQ9UPI4_SAGOE</name>
<comment type="caution">
    <text evidence="2">The sequence shown here is derived from an EMBL/GenBank/DDBJ whole genome shotgun (WGS) entry which is preliminary data.</text>
</comment>
<dbReference type="Proteomes" id="UP001266305">
    <property type="component" value="Unassembled WGS sequence"/>
</dbReference>
<evidence type="ECO:0000313" key="3">
    <source>
        <dbReference type="Proteomes" id="UP001266305"/>
    </source>
</evidence>
<protein>
    <submittedName>
        <fullName evidence="2">Uncharacterized protein</fullName>
    </submittedName>
</protein>
<evidence type="ECO:0000256" key="1">
    <source>
        <dbReference type="SAM" id="MobiDB-lite"/>
    </source>
</evidence>
<sequence>MDPEERGWEYVAQDKGPVDGDGKLQEHRSSQEWIPTKASTRDNSSIVWLGLHYKGSDLAGKSKYKTSQAPIYVQVLSLSNGTDELLQVE</sequence>
<organism evidence="2 3">
    <name type="scientific">Saguinus oedipus</name>
    <name type="common">Cotton-top tamarin</name>
    <name type="synonym">Oedipomidas oedipus</name>
    <dbReference type="NCBI Taxonomy" id="9490"/>
    <lineage>
        <taxon>Eukaryota</taxon>
        <taxon>Metazoa</taxon>
        <taxon>Chordata</taxon>
        <taxon>Craniata</taxon>
        <taxon>Vertebrata</taxon>
        <taxon>Euteleostomi</taxon>
        <taxon>Mammalia</taxon>
        <taxon>Eutheria</taxon>
        <taxon>Euarchontoglires</taxon>
        <taxon>Primates</taxon>
        <taxon>Haplorrhini</taxon>
        <taxon>Platyrrhini</taxon>
        <taxon>Cebidae</taxon>
        <taxon>Callitrichinae</taxon>
        <taxon>Saguinus</taxon>
    </lineage>
</organism>
<accession>A0ABQ9UPI4</accession>
<feature type="region of interest" description="Disordered" evidence="1">
    <location>
        <begin position="1"/>
        <end position="24"/>
    </location>
</feature>
<reference evidence="2 3" key="1">
    <citation type="submission" date="2023-05" db="EMBL/GenBank/DDBJ databases">
        <title>B98-5 Cell Line De Novo Hybrid Assembly: An Optical Mapping Approach.</title>
        <authorList>
            <person name="Kananen K."/>
            <person name="Auerbach J.A."/>
            <person name="Kautto E."/>
            <person name="Blachly J.S."/>
        </authorList>
    </citation>
    <scope>NUCLEOTIDE SEQUENCE [LARGE SCALE GENOMIC DNA]</scope>
    <source>
        <strain evidence="2">B95-8</strain>
        <tissue evidence="2">Cell line</tissue>
    </source>
</reference>
<dbReference type="EMBL" id="JASSZA010000011">
    <property type="protein sequence ID" value="KAK2098999.1"/>
    <property type="molecule type" value="Genomic_DNA"/>
</dbReference>